<protein>
    <submittedName>
        <fullName evidence="5">Mismatch-specific DNA-glycosylase</fullName>
    </submittedName>
</protein>
<organism evidence="5 6">
    <name type="scientific">Bizionia myxarmorum</name>
    <dbReference type="NCBI Taxonomy" id="291186"/>
    <lineage>
        <taxon>Bacteria</taxon>
        <taxon>Pseudomonadati</taxon>
        <taxon>Bacteroidota</taxon>
        <taxon>Flavobacteriia</taxon>
        <taxon>Flavobacteriales</taxon>
        <taxon>Flavobacteriaceae</taxon>
        <taxon>Bizionia</taxon>
    </lineage>
</organism>
<dbReference type="PANTHER" id="PTHR12159">
    <property type="entry name" value="G/T AND G/U MISMATCH-SPECIFIC DNA GLYCOSYLASE"/>
    <property type="match status" value="1"/>
</dbReference>
<evidence type="ECO:0000256" key="2">
    <source>
        <dbReference type="ARBA" id="ARBA00022801"/>
    </source>
</evidence>
<dbReference type="InterPro" id="IPR036895">
    <property type="entry name" value="Uracil-DNA_glycosylase-like_sf"/>
</dbReference>
<evidence type="ECO:0000256" key="1">
    <source>
        <dbReference type="ARBA" id="ARBA00022763"/>
    </source>
</evidence>
<keyword evidence="2" id="KW-0378">Hydrolase</keyword>
<name>A0A5D0RF45_9FLAO</name>
<dbReference type="Gene3D" id="3.40.470.10">
    <property type="entry name" value="Uracil-DNA glycosylase-like domain"/>
    <property type="match status" value="1"/>
</dbReference>
<evidence type="ECO:0000313" key="6">
    <source>
        <dbReference type="Proteomes" id="UP000323720"/>
    </source>
</evidence>
<evidence type="ECO:0000256" key="3">
    <source>
        <dbReference type="ARBA" id="ARBA00023204"/>
    </source>
</evidence>
<dbReference type="GO" id="GO:0004844">
    <property type="term" value="F:uracil DNA N-glycosylase activity"/>
    <property type="evidence" value="ECO:0007669"/>
    <property type="project" value="TreeGrafter"/>
</dbReference>
<dbReference type="Proteomes" id="UP000323720">
    <property type="component" value="Unassembled WGS sequence"/>
</dbReference>
<keyword evidence="3" id="KW-0234">DNA repair</keyword>
<feature type="domain" description="Uracil-DNA glycosylase-like" evidence="4">
    <location>
        <begin position="6"/>
        <end position="158"/>
    </location>
</feature>
<gene>
    <name evidence="5" type="ORF">ES674_05205</name>
</gene>
<evidence type="ECO:0000313" key="5">
    <source>
        <dbReference type="EMBL" id="TYB79174.1"/>
    </source>
</evidence>
<accession>A0A5D0RF45</accession>
<dbReference type="EMBL" id="VSKK01000001">
    <property type="protein sequence ID" value="TYB79174.1"/>
    <property type="molecule type" value="Genomic_DNA"/>
</dbReference>
<dbReference type="GO" id="GO:0008263">
    <property type="term" value="F:pyrimidine-specific mismatch base pair DNA N-glycosylase activity"/>
    <property type="evidence" value="ECO:0007669"/>
    <property type="project" value="TreeGrafter"/>
</dbReference>
<dbReference type="CDD" id="cd10028">
    <property type="entry name" value="UDG-F2_TDG_MUG"/>
    <property type="match status" value="1"/>
</dbReference>
<dbReference type="InterPro" id="IPR015637">
    <property type="entry name" value="MUG/TDG"/>
</dbReference>
<comment type="caution">
    <text evidence="5">The sequence shown here is derived from an EMBL/GenBank/DDBJ whole genome shotgun (WGS) entry which is preliminary data.</text>
</comment>
<dbReference type="PANTHER" id="PTHR12159:SF9">
    <property type="entry name" value="G_T MISMATCH-SPECIFIC THYMINE DNA GLYCOSYLASE"/>
    <property type="match status" value="1"/>
</dbReference>
<dbReference type="Pfam" id="PF03167">
    <property type="entry name" value="UDG"/>
    <property type="match status" value="1"/>
</dbReference>
<reference evidence="5 6" key="1">
    <citation type="submission" date="2019-08" db="EMBL/GenBank/DDBJ databases">
        <title>Genomes of Antarctic Bizionia species.</title>
        <authorList>
            <person name="Bowman J.P."/>
        </authorList>
    </citation>
    <scope>NUCLEOTIDE SEQUENCE [LARGE SCALE GENOMIC DNA]</scope>
    <source>
        <strain evidence="5 6">ADA-4</strain>
    </source>
</reference>
<dbReference type="OrthoDB" id="9799921at2"/>
<keyword evidence="1" id="KW-0227">DNA damage</keyword>
<dbReference type="InterPro" id="IPR005122">
    <property type="entry name" value="Uracil-DNA_glycosylase-like"/>
</dbReference>
<sequence>MILQDLLQPNLDIVFCGTAVSKDSEKKGAYYAGAGNMFYPILHKIGLTPKQITPQNYTDLVHYNLGLTDLVKHTSGNDDVLNEQDFDVLEFKKKMIAYKPKMVCFNGKKAAATFFDTKTKYISYGLQPETIGETKLYVAPSTSGSARRFWDERYWRELKSVKE</sequence>
<dbReference type="SUPFAM" id="SSF52141">
    <property type="entry name" value="Uracil-DNA glycosylase-like"/>
    <property type="match status" value="1"/>
</dbReference>
<evidence type="ECO:0000259" key="4">
    <source>
        <dbReference type="Pfam" id="PF03167"/>
    </source>
</evidence>
<dbReference type="GO" id="GO:0006285">
    <property type="term" value="P:base-excision repair, AP site formation"/>
    <property type="evidence" value="ECO:0007669"/>
    <property type="project" value="InterPro"/>
</dbReference>
<dbReference type="AlphaFoldDB" id="A0A5D0RF45"/>
<proteinExistence type="predicted"/>
<dbReference type="RefSeq" id="WP_148402911.1">
    <property type="nucleotide sequence ID" value="NZ_VSKK01000001.1"/>
</dbReference>
<keyword evidence="6" id="KW-1185">Reference proteome</keyword>